<reference evidence="3" key="2">
    <citation type="submission" date="2021-04" db="EMBL/GenBank/DDBJ databases">
        <authorList>
            <person name="Gilroy R."/>
        </authorList>
    </citation>
    <scope>NUCLEOTIDE SEQUENCE</scope>
    <source>
        <strain evidence="3">G4-2901</strain>
    </source>
</reference>
<dbReference type="GO" id="GO:0008270">
    <property type="term" value="F:zinc ion binding"/>
    <property type="evidence" value="ECO:0007669"/>
    <property type="project" value="InterPro"/>
</dbReference>
<dbReference type="SUPFAM" id="SSF55486">
    <property type="entry name" value="Metalloproteases ('zincins'), catalytic domain"/>
    <property type="match status" value="1"/>
</dbReference>
<dbReference type="GO" id="GO:0008237">
    <property type="term" value="F:metallopeptidase activity"/>
    <property type="evidence" value="ECO:0007669"/>
    <property type="project" value="InterPro"/>
</dbReference>
<organism evidence="3 4">
    <name type="scientific">Candidatus Phocaeicola faecigallinarum</name>
    <dbReference type="NCBI Taxonomy" id="2838732"/>
    <lineage>
        <taxon>Bacteria</taxon>
        <taxon>Pseudomonadati</taxon>
        <taxon>Bacteroidota</taxon>
        <taxon>Bacteroidia</taxon>
        <taxon>Bacteroidales</taxon>
        <taxon>Bacteroidaceae</taxon>
        <taxon>Phocaeicola</taxon>
    </lineage>
</organism>
<accession>A0A948TAR0</accession>
<gene>
    <name evidence="3" type="ORF">H9777_04765</name>
</gene>
<sequence>MRLIIFITILVLTTSHISMADEITNYRLHINKINQEACNLHITCSFSLNFQDADSVSMNFGGGQEFSIDNLRIDDKEFEYEYNLKSKNIVFHKRETQTVQVNMDYDYTNLSAFFIYGEGNAELWESSFGEYYYPYVPNTYMNVTMNVATPDSLSLICSYPLKSAHSKGYSGRLQNILSQSLTLAFIQNDAYQYTKEYIPNEIFIYQIKDMVCSDERYKELLQLTKASIDFFNRIYGEDYISKERNVMTLPTYLFHNGKGFSNRYNIGFISASQEKFSTYPDIYPLVHEIGHRWLGEWTLLIDDGEPGAYFIKESLNEFMTLMFIRQFYGSDSYIAQIEKCRTEYNTIKGTPQDEPIVNMVENNNNTIVYRKGPLVLDYIAKEIGYEELMKVISKFYQKYAGKYPLKYMDFINLLNESDTATGNKLDLLLSTQTLYL</sequence>
<dbReference type="Pfam" id="PF01433">
    <property type="entry name" value="Peptidase_M1"/>
    <property type="match status" value="1"/>
</dbReference>
<dbReference type="Gene3D" id="1.10.390.10">
    <property type="entry name" value="Neutral Protease Domain 2"/>
    <property type="match status" value="1"/>
</dbReference>
<dbReference type="InterPro" id="IPR014782">
    <property type="entry name" value="Peptidase_M1_dom"/>
</dbReference>
<evidence type="ECO:0000259" key="2">
    <source>
        <dbReference type="Pfam" id="PF01433"/>
    </source>
</evidence>
<dbReference type="AlphaFoldDB" id="A0A948TAR0"/>
<reference evidence="3" key="1">
    <citation type="journal article" date="2021" name="PeerJ">
        <title>Extensive microbial diversity within the chicken gut microbiome revealed by metagenomics and culture.</title>
        <authorList>
            <person name="Gilroy R."/>
            <person name="Ravi A."/>
            <person name="Getino M."/>
            <person name="Pursley I."/>
            <person name="Horton D.L."/>
            <person name="Alikhan N.F."/>
            <person name="Baker D."/>
            <person name="Gharbi K."/>
            <person name="Hall N."/>
            <person name="Watson M."/>
            <person name="Adriaenssens E.M."/>
            <person name="Foster-Nyarko E."/>
            <person name="Jarju S."/>
            <person name="Secka A."/>
            <person name="Antonio M."/>
            <person name="Oren A."/>
            <person name="Chaudhuri R.R."/>
            <person name="La Ragione R."/>
            <person name="Hildebrand F."/>
            <person name="Pallen M.J."/>
        </authorList>
    </citation>
    <scope>NUCLEOTIDE SEQUENCE</scope>
    <source>
        <strain evidence="3">G4-2901</strain>
    </source>
</reference>
<comment type="caution">
    <text evidence="3">The sequence shown here is derived from an EMBL/GenBank/DDBJ whole genome shotgun (WGS) entry which is preliminary data.</text>
</comment>
<feature type="domain" description="Peptidase M1 membrane alanine aminopeptidase" evidence="2">
    <location>
        <begin position="285"/>
        <end position="425"/>
    </location>
</feature>
<feature type="chain" id="PRO_5037789908" description="Peptidase M1 membrane alanine aminopeptidase domain-containing protein" evidence="1">
    <location>
        <begin position="21"/>
        <end position="436"/>
    </location>
</feature>
<evidence type="ECO:0000313" key="3">
    <source>
        <dbReference type="EMBL" id="MBU3837625.1"/>
    </source>
</evidence>
<evidence type="ECO:0000256" key="1">
    <source>
        <dbReference type="SAM" id="SignalP"/>
    </source>
</evidence>
<dbReference type="Proteomes" id="UP000783796">
    <property type="component" value="Unassembled WGS sequence"/>
</dbReference>
<proteinExistence type="predicted"/>
<feature type="signal peptide" evidence="1">
    <location>
        <begin position="1"/>
        <end position="20"/>
    </location>
</feature>
<dbReference type="InterPro" id="IPR027268">
    <property type="entry name" value="Peptidase_M4/M1_CTD_sf"/>
</dbReference>
<name>A0A948TAR0_9BACT</name>
<evidence type="ECO:0000313" key="4">
    <source>
        <dbReference type="Proteomes" id="UP000783796"/>
    </source>
</evidence>
<dbReference type="EMBL" id="JAHLFW010000045">
    <property type="protein sequence ID" value="MBU3837625.1"/>
    <property type="molecule type" value="Genomic_DNA"/>
</dbReference>
<keyword evidence="1" id="KW-0732">Signal</keyword>
<protein>
    <recommendedName>
        <fullName evidence="2">Peptidase M1 membrane alanine aminopeptidase domain-containing protein</fullName>
    </recommendedName>
</protein>